<dbReference type="Gene3D" id="3.40.630.30">
    <property type="match status" value="2"/>
</dbReference>
<keyword evidence="3" id="KW-1185">Reference proteome</keyword>
<dbReference type="GO" id="GO:0034069">
    <property type="term" value="F:aminoglycoside N-acetyltransferase activity"/>
    <property type="evidence" value="ECO:0007669"/>
    <property type="project" value="TreeGrafter"/>
</dbReference>
<dbReference type="PANTHER" id="PTHR37817:SF1">
    <property type="entry name" value="N-ACETYLTRANSFERASE EIS"/>
    <property type="match status" value="1"/>
</dbReference>
<dbReference type="GO" id="GO:0030649">
    <property type="term" value="P:aminoglycoside antibiotic catabolic process"/>
    <property type="evidence" value="ECO:0007669"/>
    <property type="project" value="TreeGrafter"/>
</dbReference>
<protein>
    <submittedName>
        <fullName evidence="2">GNAT family N-acetyltransferase</fullName>
    </submittedName>
</protein>
<name>A0A646KU33_STRJU</name>
<dbReference type="SUPFAM" id="SSF55729">
    <property type="entry name" value="Acyl-CoA N-acyltransferases (Nat)"/>
    <property type="match status" value="1"/>
</dbReference>
<dbReference type="EMBL" id="VCLA01000204">
    <property type="protein sequence ID" value="MQT05547.1"/>
    <property type="molecule type" value="Genomic_DNA"/>
</dbReference>
<keyword evidence="2" id="KW-0808">Transferase</keyword>
<feature type="non-terminal residue" evidence="2">
    <location>
        <position position="287"/>
    </location>
</feature>
<dbReference type="Proteomes" id="UP000419138">
    <property type="component" value="Unassembled WGS sequence"/>
</dbReference>
<accession>A0A646KU33</accession>
<dbReference type="OrthoDB" id="9768284at2"/>
<evidence type="ECO:0000313" key="2">
    <source>
        <dbReference type="EMBL" id="MQT05547.1"/>
    </source>
</evidence>
<dbReference type="AlphaFoldDB" id="A0A646KU33"/>
<evidence type="ECO:0000313" key="3">
    <source>
        <dbReference type="Proteomes" id="UP000419138"/>
    </source>
</evidence>
<organism evidence="2 3">
    <name type="scientific">Streptomyces jumonjinensis</name>
    <dbReference type="NCBI Taxonomy" id="1945"/>
    <lineage>
        <taxon>Bacteria</taxon>
        <taxon>Bacillati</taxon>
        <taxon>Actinomycetota</taxon>
        <taxon>Actinomycetes</taxon>
        <taxon>Kitasatosporales</taxon>
        <taxon>Streptomycetaceae</taxon>
        <taxon>Streptomyces</taxon>
    </lineage>
</organism>
<dbReference type="InterPro" id="IPR016181">
    <property type="entry name" value="Acyl_CoA_acyltransferase"/>
</dbReference>
<dbReference type="PANTHER" id="PTHR37817">
    <property type="entry name" value="N-ACETYLTRANSFERASE EIS"/>
    <property type="match status" value="1"/>
</dbReference>
<dbReference type="Pfam" id="PF13527">
    <property type="entry name" value="Acetyltransf_9"/>
    <property type="match status" value="1"/>
</dbReference>
<dbReference type="InterPro" id="IPR051554">
    <property type="entry name" value="Acetyltransferase_Eis"/>
</dbReference>
<dbReference type="RefSeq" id="WP_153527102.1">
    <property type="nucleotide sequence ID" value="NZ_VCLA01000204.1"/>
</dbReference>
<dbReference type="Pfam" id="PF17668">
    <property type="entry name" value="Acetyltransf_17"/>
    <property type="match status" value="1"/>
</dbReference>
<proteinExistence type="predicted"/>
<feature type="domain" description="Eis-like acetyltransferase" evidence="1">
    <location>
        <begin position="173"/>
        <end position="285"/>
    </location>
</feature>
<evidence type="ECO:0000259" key="1">
    <source>
        <dbReference type="Pfam" id="PF17668"/>
    </source>
</evidence>
<gene>
    <name evidence="2" type="ORF">FF041_37295</name>
</gene>
<reference evidence="2 3" key="1">
    <citation type="submission" date="2019-05" db="EMBL/GenBank/DDBJ databases">
        <title>Comparative genomics and metabolomics analyses of clavulanic acid producing Streptomyces species provides insight into specialized metabolism and evolution of beta-lactam biosynthetic gene clusters.</title>
        <authorList>
            <person name="Moore M.A."/>
            <person name="Cruz-Morales P."/>
            <person name="Barona Gomez F."/>
            <person name="Kapil T."/>
        </authorList>
    </citation>
    <scope>NUCLEOTIDE SEQUENCE [LARGE SCALE GENOMIC DNA]</scope>
    <source>
        <strain evidence="2 3">NRRL 5741</strain>
    </source>
</reference>
<sequence length="287" mass="31397">MSDLDAGPLRDHEFDEAVALLAYSFGTAAEAHAQLEGLPPEQIFAVRREEGLAAIGRWESAEVSLHGLSTSIAVKGLVTTHPALRRRGMITPYAEPMMGLLRDQGHVLAGWKTAIPRWWRAMGWGPCAAVSRYTGTPGLLRPTHDPALGGPELGPDPEDLLPVHRAFAARRFGPLLRDVDDWHALLRPEPADVRRDTVLWRGPQGTPEGYARYRHTRSGAVTANRYEGLELVVDELAALTPGAYLGLLGFLADHTTVPAFRWDAPADDPLPSVVREPRDLQPRTVVG</sequence>
<comment type="caution">
    <text evidence="2">The sequence shown here is derived from an EMBL/GenBank/DDBJ whole genome shotgun (WGS) entry which is preliminary data.</text>
</comment>
<dbReference type="InterPro" id="IPR041380">
    <property type="entry name" value="Acetyltransf_17"/>
</dbReference>